<evidence type="ECO:0000259" key="10">
    <source>
        <dbReference type="PROSITE" id="PS50158"/>
    </source>
</evidence>
<dbReference type="PROSITE" id="PS51873">
    <property type="entry name" value="TRIAD"/>
    <property type="match status" value="1"/>
</dbReference>
<dbReference type="GO" id="GO:0003676">
    <property type="term" value="F:nucleic acid binding"/>
    <property type="evidence" value="ECO:0007669"/>
    <property type="project" value="InterPro"/>
</dbReference>
<keyword evidence="4" id="KW-0677">Repeat</keyword>
<protein>
    <recommendedName>
        <fullName evidence="14">RING-type domain-containing protein</fullName>
    </recommendedName>
</protein>
<dbReference type="InterPro" id="IPR047545">
    <property type="entry name" value="BRcat_RBR_RNF216"/>
</dbReference>
<dbReference type="AlphaFoldDB" id="A0A178D053"/>
<reference evidence="12 13" key="1">
    <citation type="submission" date="2016-03" db="EMBL/GenBank/DDBJ databases">
        <title>The draft genome sequence of Fonsecaea nubica causative agent of cutaneous subcutaneous infection in human host.</title>
        <authorList>
            <person name="Costa F."/>
            <person name="Sybren D.H."/>
            <person name="Raittz R.T."/>
            <person name="Weiss V.A."/>
            <person name="Leao A.C."/>
            <person name="Gomes R."/>
            <person name="De Souza E.M."/>
            <person name="Pedrosa F.O."/>
            <person name="Steffens M.B."/>
            <person name="Bombassaro A."/>
            <person name="Tadra-Sfeir M.Z."/>
            <person name="Moreno L.F."/>
            <person name="Najafzadeh M.J."/>
            <person name="Felipe M.S."/>
            <person name="Teixeira M."/>
            <person name="Sun J."/>
            <person name="Xi L."/>
            <person name="Castro M.A."/>
            <person name="Vicente V.A."/>
        </authorList>
    </citation>
    <scope>NUCLEOTIDE SEQUENCE [LARGE SCALE GENOMIC DNA]</scope>
    <source>
        <strain evidence="12 13">CBS 269.64</strain>
    </source>
</reference>
<dbReference type="InterPro" id="IPR047546">
    <property type="entry name" value="Rcat_RBR_RNF216"/>
</dbReference>
<dbReference type="RefSeq" id="XP_022499775.1">
    <property type="nucleotide sequence ID" value="XM_022644249.1"/>
</dbReference>
<gene>
    <name evidence="12" type="ORF">AYO20_05958</name>
</gene>
<dbReference type="CDD" id="cd16630">
    <property type="entry name" value="RING-HC_RBR_RNF216"/>
    <property type="match status" value="1"/>
</dbReference>
<dbReference type="InterPro" id="IPR051628">
    <property type="entry name" value="LUBAC_E3_Ligases"/>
</dbReference>
<comment type="pathway">
    <text evidence="1">Protein modification; protein ubiquitination.</text>
</comment>
<keyword evidence="3" id="KW-0479">Metal-binding</keyword>
<dbReference type="GO" id="GO:0008270">
    <property type="term" value="F:zinc ion binding"/>
    <property type="evidence" value="ECO:0007669"/>
    <property type="project" value="UniProtKB-KW"/>
</dbReference>
<dbReference type="GO" id="GO:0016740">
    <property type="term" value="F:transferase activity"/>
    <property type="evidence" value="ECO:0007669"/>
    <property type="project" value="UniProtKB-KW"/>
</dbReference>
<evidence type="ECO:0000313" key="13">
    <source>
        <dbReference type="Proteomes" id="UP000185904"/>
    </source>
</evidence>
<keyword evidence="13" id="KW-1185">Reference proteome</keyword>
<evidence type="ECO:0000256" key="8">
    <source>
        <dbReference type="PROSITE-ProRule" id="PRU00047"/>
    </source>
</evidence>
<sequence>MSYQPMTPRFCHAKSEYMFIILYANDLFTRLEDIPTDRRDLAHTMTYRSPPRLSRVADRDKDTIIEVSDDESDAAPPHQLRKSLRRYPVNKALSTTSASDADVSELESAVEGHLTHPARALKRTWTPSTSLDDSPQIAPEDRGKRRVNAPSDAMISTRRNEAGSGLQLWHHRHKRDVTVSKQPTVGAKNATQHYAKSEKKTAPQPPYYVDGRLDVKMYRGPGYERFPVVLGTVEGHQELCDSWDAEQVLKLERKAFKLRQAIRTPYTIHGSDSETSNDETEEVQGEKTFEKRCLACVIEVFPDIERAFVEKKIQDAPPQPQYFDEDDQEMIDTSAPPLAQKIIADILEMQAYPKQRPAPSKTTCKGAANDGTGVTITWDRGLPKDKMYTKDAIILLAKHFVNVPTHYIAKVVEDKKSIFDSYVTIQGQEDRYYSLTPRPYKRHIKPRTEVEQTYQLAIGDRRIPAEYANRVNELQAAKQFSAREAIKEAVKTAKEEAEALNLAEHVKTGAVMECQCCFDSETPLNRIVSCMADVPHFFCFTCVEGLADNQVGMLKYEMRCMDGDGCTAELSHEDVGRAVPITTFDRLELNKQQADIMAANIEGLEQCPHCEYKAICLDVGQEPIFLCQNPECSRATCRKCGKDSHIPKSCEENSLDKTLSARHLVEEARSEAIIRTCPKCKAKILKDFGCNKMVCTRCGCRMCYVCNADITPLGSNAYSHFGDKCVLYDELGINRHESEANAAEKGAITKAKEIDAELDETKLRIDTEKPAYRRPSALLNHPAAEVFLRDLNNRAARLNNRQAYLHNLQTRVDRLQALRPDRELEDILAGVHRLDRARRHAERPQPNETREHLTQLMELYQRARLNIIQHPPRFGEQLQQPPPPLGRHALAHGQHQALLTAPFNPAVNPPSLIPPIPNRPAPAATAFGDLARARSNIPNVIIEDRHFGNSNLDFDFARAQAALPTPTGLVPVTRLAQEHRQVNQPLPQANNLSYSQYLDAPHASHTAGTSMGSNIVRGPAGAAMPPHGLQNEHLPLPFP</sequence>
<dbReference type="InterPro" id="IPR047544">
    <property type="entry name" value="RING-HC_RBR_RNF216"/>
</dbReference>
<evidence type="ECO:0000259" key="11">
    <source>
        <dbReference type="PROSITE" id="PS51873"/>
    </source>
</evidence>
<name>A0A178D053_9EURO</name>
<evidence type="ECO:0000256" key="2">
    <source>
        <dbReference type="ARBA" id="ARBA00022679"/>
    </source>
</evidence>
<keyword evidence="7" id="KW-0862">Zinc</keyword>
<dbReference type="InterPro" id="IPR044066">
    <property type="entry name" value="TRIAD_supradom"/>
</dbReference>
<evidence type="ECO:0000256" key="6">
    <source>
        <dbReference type="ARBA" id="ARBA00022786"/>
    </source>
</evidence>
<evidence type="ECO:0000256" key="3">
    <source>
        <dbReference type="ARBA" id="ARBA00022723"/>
    </source>
</evidence>
<dbReference type="Gene3D" id="1.20.120.1750">
    <property type="match status" value="1"/>
</dbReference>
<dbReference type="Proteomes" id="UP000185904">
    <property type="component" value="Unassembled WGS sequence"/>
</dbReference>
<evidence type="ECO:0008006" key="14">
    <source>
        <dbReference type="Google" id="ProtNLM"/>
    </source>
</evidence>
<dbReference type="EMBL" id="LVCJ01000036">
    <property type="protein sequence ID" value="OAL34763.1"/>
    <property type="molecule type" value="Genomic_DNA"/>
</dbReference>
<evidence type="ECO:0000313" key="12">
    <source>
        <dbReference type="EMBL" id="OAL34763.1"/>
    </source>
</evidence>
<dbReference type="InterPro" id="IPR001878">
    <property type="entry name" value="Znf_CCHC"/>
</dbReference>
<feature type="region of interest" description="Disordered" evidence="9">
    <location>
        <begin position="1019"/>
        <end position="1039"/>
    </location>
</feature>
<keyword evidence="2" id="KW-0808">Transferase</keyword>
<dbReference type="Pfam" id="PF26200">
    <property type="entry name" value="Rcat_RNF216"/>
    <property type="match status" value="1"/>
</dbReference>
<feature type="domain" description="CCHC-type" evidence="10">
    <location>
        <begin position="637"/>
        <end position="652"/>
    </location>
</feature>
<keyword evidence="5 8" id="KW-0863">Zinc-finger</keyword>
<evidence type="ECO:0000256" key="7">
    <source>
        <dbReference type="ARBA" id="ARBA00022833"/>
    </source>
</evidence>
<dbReference type="SUPFAM" id="SSF57850">
    <property type="entry name" value="RING/U-box"/>
    <property type="match status" value="1"/>
</dbReference>
<dbReference type="GeneID" id="34589373"/>
<accession>A0A178D053</accession>
<evidence type="ECO:0000256" key="1">
    <source>
        <dbReference type="ARBA" id="ARBA00004906"/>
    </source>
</evidence>
<organism evidence="12 13">
    <name type="scientific">Fonsecaea nubica</name>
    <dbReference type="NCBI Taxonomy" id="856822"/>
    <lineage>
        <taxon>Eukaryota</taxon>
        <taxon>Fungi</taxon>
        <taxon>Dikarya</taxon>
        <taxon>Ascomycota</taxon>
        <taxon>Pezizomycotina</taxon>
        <taxon>Eurotiomycetes</taxon>
        <taxon>Chaetothyriomycetidae</taxon>
        <taxon>Chaetothyriales</taxon>
        <taxon>Herpotrichiellaceae</taxon>
        <taxon>Fonsecaea</taxon>
    </lineage>
</organism>
<evidence type="ECO:0000256" key="4">
    <source>
        <dbReference type="ARBA" id="ARBA00022737"/>
    </source>
</evidence>
<dbReference type="PANTHER" id="PTHR22770:SF47">
    <property type="entry name" value="E3 UBIQUITIN-PROTEIN LIGASE RNF216"/>
    <property type="match status" value="1"/>
</dbReference>
<dbReference type="PANTHER" id="PTHR22770">
    <property type="entry name" value="UBIQUITIN CONJUGATING ENZYME 7 INTERACTING PROTEIN-RELATED"/>
    <property type="match status" value="1"/>
</dbReference>
<evidence type="ECO:0000256" key="5">
    <source>
        <dbReference type="ARBA" id="ARBA00022771"/>
    </source>
</evidence>
<dbReference type="PROSITE" id="PS50158">
    <property type="entry name" value="ZF_CCHC"/>
    <property type="match status" value="1"/>
</dbReference>
<proteinExistence type="predicted"/>
<keyword evidence="6" id="KW-0833">Ubl conjugation pathway</keyword>
<evidence type="ECO:0000256" key="9">
    <source>
        <dbReference type="SAM" id="MobiDB-lite"/>
    </source>
</evidence>
<feature type="region of interest" description="Disordered" evidence="9">
    <location>
        <begin position="121"/>
        <end position="147"/>
    </location>
</feature>
<dbReference type="CDD" id="cd20353">
    <property type="entry name" value="Rcat_RBR_RNF216"/>
    <property type="match status" value="1"/>
</dbReference>
<comment type="caution">
    <text evidence="12">The sequence shown here is derived from an EMBL/GenBank/DDBJ whole genome shotgun (WGS) entry which is preliminary data.</text>
</comment>
<dbReference type="CDD" id="cd20339">
    <property type="entry name" value="BRcat_RBR_RNF216"/>
    <property type="match status" value="1"/>
</dbReference>
<dbReference type="OrthoDB" id="10009520at2759"/>
<feature type="domain" description="RING-type" evidence="11">
    <location>
        <begin position="510"/>
        <end position="724"/>
    </location>
</feature>